<protein>
    <submittedName>
        <fullName evidence="1">Methyltransferase family protein</fullName>
    </submittedName>
</protein>
<gene>
    <name evidence="1" type="ORF">CLV88_11840</name>
</gene>
<dbReference type="Gene3D" id="3.40.50.150">
    <property type="entry name" value="Vaccinia Virus protein VP39"/>
    <property type="match status" value="1"/>
</dbReference>
<evidence type="ECO:0000313" key="1">
    <source>
        <dbReference type="EMBL" id="PSL17365.1"/>
    </source>
</evidence>
<dbReference type="OrthoDB" id="799111at2"/>
<dbReference type="Pfam" id="PF13578">
    <property type="entry name" value="Methyltransf_24"/>
    <property type="match status" value="1"/>
</dbReference>
<keyword evidence="2" id="KW-1185">Reference proteome</keyword>
<dbReference type="GO" id="GO:0032259">
    <property type="term" value="P:methylation"/>
    <property type="evidence" value="ECO:0007669"/>
    <property type="project" value="UniProtKB-KW"/>
</dbReference>
<sequence length="261" mass="28593">MEMKQVCAGEKAAPYGDYVGRLLALRESQSEEASAADQLLMLRDAALARPNGIFLELGTWHGQATKVMLNALSGAPGKLVSVDIEDCRHAGEGPNWQFVQCDSKDATAIVAEAPVLAQGIDLVYVDGLHTVAQVHAEINAWFPYVKPGGQIVFDDVDPVPYMFGHRKDSARKEMTNRALGQLVSDLFYDNLDSLRMEMKMGSTGLAIWTKTSGLGAGLRPYQPLTAQRTNRALADLHDEVRGHTEYKHRDANGATMIPLER</sequence>
<dbReference type="InterPro" id="IPR029063">
    <property type="entry name" value="SAM-dependent_MTases_sf"/>
</dbReference>
<evidence type="ECO:0000313" key="2">
    <source>
        <dbReference type="Proteomes" id="UP000240418"/>
    </source>
</evidence>
<dbReference type="AlphaFoldDB" id="A0A2P8F6M3"/>
<dbReference type="SUPFAM" id="SSF53335">
    <property type="entry name" value="S-adenosyl-L-methionine-dependent methyltransferases"/>
    <property type="match status" value="1"/>
</dbReference>
<reference evidence="1 2" key="1">
    <citation type="submission" date="2018-03" db="EMBL/GenBank/DDBJ databases">
        <title>Genomic Encyclopedia of Archaeal and Bacterial Type Strains, Phase II (KMG-II): from individual species to whole genera.</title>
        <authorList>
            <person name="Goeker M."/>
        </authorList>
    </citation>
    <scope>NUCLEOTIDE SEQUENCE [LARGE SCALE GENOMIC DNA]</scope>
    <source>
        <strain evidence="1 2">DSM 100673</strain>
    </source>
</reference>
<dbReference type="Proteomes" id="UP000240418">
    <property type="component" value="Unassembled WGS sequence"/>
</dbReference>
<dbReference type="RefSeq" id="WP_106610082.1">
    <property type="nucleotide sequence ID" value="NZ_PYGJ01000018.1"/>
</dbReference>
<keyword evidence="1" id="KW-0808">Transferase</keyword>
<keyword evidence="1" id="KW-0489">Methyltransferase</keyword>
<proteinExistence type="predicted"/>
<name>A0A2P8F6M3_9RHOB</name>
<dbReference type="EMBL" id="PYGJ01000018">
    <property type="protein sequence ID" value="PSL17365.1"/>
    <property type="molecule type" value="Genomic_DNA"/>
</dbReference>
<dbReference type="GO" id="GO:0008168">
    <property type="term" value="F:methyltransferase activity"/>
    <property type="evidence" value="ECO:0007669"/>
    <property type="project" value="UniProtKB-KW"/>
</dbReference>
<comment type="caution">
    <text evidence="1">The sequence shown here is derived from an EMBL/GenBank/DDBJ whole genome shotgun (WGS) entry which is preliminary data.</text>
</comment>
<organism evidence="1 2">
    <name type="scientific">Shimia abyssi</name>
    <dbReference type="NCBI Taxonomy" id="1662395"/>
    <lineage>
        <taxon>Bacteria</taxon>
        <taxon>Pseudomonadati</taxon>
        <taxon>Pseudomonadota</taxon>
        <taxon>Alphaproteobacteria</taxon>
        <taxon>Rhodobacterales</taxon>
        <taxon>Roseobacteraceae</taxon>
    </lineage>
</organism>
<accession>A0A2P8F6M3</accession>